<reference evidence="1" key="1">
    <citation type="submission" date="2020-08" db="EMBL/GenBank/DDBJ databases">
        <title>Multicomponent nature underlies the extraordinary mechanical properties of spider dragline silk.</title>
        <authorList>
            <person name="Kono N."/>
            <person name="Nakamura H."/>
            <person name="Mori M."/>
            <person name="Yoshida Y."/>
            <person name="Ohtoshi R."/>
            <person name="Malay A.D."/>
            <person name="Moran D.A.P."/>
            <person name="Tomita M."/>
            <person name="Numata K."/>
            <person name="Arakawa K."/>
        </authorList>
    </citation>
    <scope>NUCLEOTIDE SEQUENCE</scope>
</reference>
<accession>A0A8X6SWG7</accession>
<dbReference type="EMBL" id="BMAU01021340">
    <property type="protein sequence ID" value="GFY16647.1"/>
    <property type="molecule type" value="Genomic_DNA"/>
</dbReference>
<evidence type="ECO:0000313" key="2">
    <source>
        <dbReference type="Proteomes" id="UP000887159"/>
    </source>
</evidence>
<keyword evidence="2" id="KW-1185">Reference proteome</keyword>
<comment type="caution">
    <text evidence="1">The sequence shown here is derived from an EMBL/GenBank/DDBJ whole genome shotgun (WGS) entry which is preliminary data.</text>
</comment>
<evidence type="ECO:0000313" key="1">
    <source>
        <dbReference type="EMBL" id="GFY16647.1"/>
    </source>
</evidence>
<sequence length="134" mass="14793">MVVIHPGMVVERAGLVSSQWRYAPKQSRPMVRRKRVTASALSKFLGIGLTMACFSHGFPKLLVFQGNIYIYEVSTPVGAAVAPYCNDLINSNCDSDKHVGLRVKRCSSRADFFGVNSLTDVKDINHSLLYSLSL</sequence>
<protein>
    <submittedName>
        <fullName evidence="1">Uncharacterized protein</fullName>
    </submittedName>
</protein>
<organism evidence="1 2">
    <name type="scientific">Trichonephila clavipes</name>
    <name type="common">Golden silk orbweaver</name>
    <name type="synonym">Nephila clavipes</name>
    <dbReference type="NCBI Taxonomy" id="2585209"/>
    <lineage>
        <taxon>Eukaryota</taxon>
        <taxon>Metazoa</taxon>
        <taxon>Ecdysozoa</taxon>
        <taxon>Arthropoda</taxon>
        <taxon>Chelicerata</taxon>
        <taxon>Arachnida</taxon>
        <taxon>Araneae</taxon>
        <taxon>Araneomorphae</taxon>
        <taxon>Entelegynae</taxon>
        <taxon>Araneoidea</taxon>
        <taxon>Nephilidae</taxon>
        <taxon>Trichonephila</taxon>
    </lineage>
</organism>
<name>A0A8X6SWG7_TRICX</name>
<proteinExistence type="predicted"/>
<dbReference type="Proteomes" id="UP000887159">
    <property type="component" value="Unassembled WGS sequence"/>
</dbReference>
<gene>
    <name evidence="1" type="ORF">TNCV_2787731</name>
</gene>
<dbReference type="AlphaFoldDB" id="A0A8X6SWG7"/>